<dbReference type="PANTHER" id="PTHR24305:SF166">
    <property type="entry name" value="CYTOCHROME P450 12A4, MITOCHONDRIAL-RELATED"/>
    <property type="match status" value="1"/>
</dbReference>
<proteinExistence type="inferred from homology"/>
<comment type="caution">
    <text evidence="2">The sequence shown here is derived from an EMBL/GenBank/DDBJ whole genome shotgun (WGS) entry which is preliminary data.</text>
</comment>
<name>A0AA43QUM9_9LECA</name>
<evidence type="ECO:0008006" key="4">
    <source>
        <dbReference type="Google" id="ProtNLM"/>
    </source>
</evidence>
<dbReference type="Proteomes" id="UP001161017">
    <property type="component" value="Unassembled WGS sequence"/>
</dbReference>
<dbReference type="InterPro" id="IPR036396">
    <property type="entry name" value="Cyt_P450_sf"/>
</dbReference>
<accession>A0AA43QUM9</accession>
<evidence type="ECO:0000256" key="1">
    <source>
        <dbReference type="ARBA" id="ARBA00010617"/>
    </source>
</evidence>
<dbReference type="InterPro" id="IPR001128">
    <property type="entry name" value="Cyt_P450"/>
</dbReference>
<sequence length="179" mass="20785">MKSTSTTQTLLIRYIQLEEGRQTSRSPNSIIATVQHDVHRMRRNSINGFFSNASIRRVEPIIQENLEKMLSRWSEMSSKDGKLLHLHTVFKAYASDIITTYAFGDCFHFLREEDWGMAYFDSTEKYFGLTHVFGHFPVVMKLVNSAPSWALRIFIDNLSQMSEKQMLSNILKSRIVDVQ</sequence>
<dbReference type="GO" id="GO:0016705">
    <property type="term" value="F:oxidoreductase activity, acting on paired donors, with incorporation or reduction of molecular oxygen"/>
    <property type="evidence" value="ECO:0007669"/>
    <property type="project" value="InterPro"/>
</dbReference>
<dbReference type="AlphaFoldDB" id="A0AA43QUM9"/>
<evidence type="ECO:0000313" key="2">
    <source>
        <dbReference type="EMBL" id="MDI1492009.1"/>
    </source>
</evidence>
<protein>
    <recommendedName>
        <fullName evidence="4">Cytochrome P450</fullName>
    </recommendedName>
</protein>
<dbReference type="EMBL" id="JAPUFD010000016">
    <property type="protein sequence ID" value="MDI1492009.1"/>
    <property type="molecule type" value="Genomic_DNA"/>
</dbReference>
<dbReference type="Gene3D" id="1.10.630.10">
    <property type="entry name" value="Cytochrome P450"/>
    <property type="match status" value="1"/>
</dbReference>
<dbReference type="GO" id="GO:0020037">
    <property type="term" value="F:heme binding"/>
    <property type="evidence" value="ECO:0007669"/>
    <property type="project" value="InterPro"/>
</dbReference>
<dbReference type="GO" id="GO:0004497">
    <property type="term" value="F:monooxygenase activity"/>
    <property type="evidence" value="ECO:0007669"/>
    <property type="project" value="InterPro"/>
</dbReference>
<dbReference type="GO" id="GO:0005506">
    <property type="term" value="F:iron ion binding"/>
    <property type="evidence" value="ECO:0007669"/>
    <property type="project" value="InterPro"/>
</dbReference>
<evidence type="ECO:0000313" key="3">
    <source>
        <dbReference type="Proteomes" id="UP001161017"/>
    </source>
</evidence>
<dbReference type="PANTHER" id="PTHR24305">
    <property type="entry name" value="CYTOCHROME P450"/>
    <property type="match status" value="1"/>
</dbReference>
<keyword evidence="3" id="KW-1185">Reference proteome</keyword>
<dbReference type="Pfam" id="PF00067">
    <property type="entry name" value="p450"/>
    <property type="match status" value="1"/>
</dbReference>
<gene>
    <name evidence="2" type="ORF">OHK93_003220</name>
</gene>
<organism evidence="2 3">
    <name type="scientific">Ramalina farinacea</name>
    <dbReference type="NCBI Taxonomy" id="258253"/>
    <lineage>
        <taxon>Eukaryota</taxon>
        <taxon>Fungi</taxon>
        <taxon>Dikarya</taxon>
        <taxon>Ascomycota</taxon>
        <taxon>Pezizomycotina</taxon>
        <taxon>Lecanoromycetes</taxon>
        <taxon>OSLEUM clade</taxon>
        <taxon>Lecanoromycetidae</taxon>
        <taxon>Lecanorales</taxon>
        <taxon>Lecanorineae</taxon>
        <taxon>Ramalinaceae</taxon>
        <taxon>Ramalina</taxon>
    </lineage>
</organism>
<dbReference type="SUPFAM" id="SSF48264">
    <property type="entry name" value="Cytochrome P450"/>
    <property type="match status" value="1"/>
</dbReference>
<dbReference type="InterPro" id="IPR050121">
    <property type="entry name" value="Cytochrome_P450_monoxygenase"/>
</dbReference>
<comment type="similarity">
    <text evidence="1">Belongs to the cytochrome P450 family.</text>
</comment>
<reference evidence="2" key="1">
    <citation type="journal article" date="2023" name="Genome Biol. Evol.">
        <title>First Whole Genome Sequence and Flow Cytometry Genome Size Data for the Lichen-Forming Fungus Ramalina farinacea (Ascomycota).</title>
        <authorList>
            <person name="Llewellyn T."/>
            <person name="Mian S."/>
            <person name="Hill R."/>
            <person name="Leitch I.J."/>
            <person name="Gaya E."/>
        </authorList>
    </citation>
    <scope>NUCLEOTIDE SEQUENCE</scope>
    <source>
        <strain evidence="2">LIQ254RAFAR</strain>
    </source>
</reference>